<dbReference type="OrthoDB" id="6432771at2759"/>
<dbReference type="Proteomes" id="UP000198287">
    <property type="component" value="Unassembled WGS sequence"/>
</dbReference>
<comment type="caution">
    <text evidence="1">The sequence shown here is derived from an EMBL/GenBank/DDBJ whole genome shotgun (WGS) entry which is preliminary data.</text>
</comment>
<sequence>MSKDYGFSNFTKKYTRPIWKHLPSSTVRLNGSNFVPATYPRHDDNFPLKIEGDNSSPELSRSSCCSICPASTNLRPLALQEVEILAKFVLNQEQISLILQTDHHPPILCCKICSSAIHSLAKLSTQIENIAVFLRASISIGDGLFNKGRNQW</sequence>
<dbReference type="AlphaFoldDB" id="A0A226D6Q9"/>
<accession>A0A226D6Q9</accession>
<name>A0A226D6Q9_FOLCA</name>
<proteinExistence type="predicted"/>
<organism evidence="1 2">
    <name type="scientific">Folsomia candida</name>
    <name type="common">Springtail</name>
    <dbReference type="NCBI Taxonomy" id="158441"/>
    <lineage>
        <taxon>Eukaryota</taxon>
        <taxon>Metazoa</taxon>
        <taxon>Ecdysozoa</taxon>
        <taxon>Arthropoda</taxon>
        <taxon>Hexapoda</taxon>
        <taxon>Collembola</taxon>
        <taxon>Entomobryomorpha</taxon>
        <taxon>Isotomoidea</taxon>
        <taxon>Isotomidae</taxon>
        <taxon>Proisotominae</taxon>
        <taxon>Folsomia</taxon>
    </lineage>
</organism>
<dbReference type="EMBL" id="LNIX01000036">
    <property type="protein sequence ID" value="OXA39956.1"/>
    <property type="molecule type" value="Genomic_DNA"/>
</dbReference>
<gene>
    <name evidence="1" type="ORF">Fcan01_25388</name>
</gene>
<keyword evidence="2" id="KW-1185">Reference proteome</keyword>
<evidence type="ECO:0000313" key="1">
    <source>
        <dbReference type="EMBL" id="OXA39956.1"/>
    </source>
</evidence>
<evidence type="ECO:0000313" key="2">
    <source>
        <dbReference type="Proteomes" id="UP000198287"/>
    </source>
</evidence>
<protein>
    <submittedName>
        <fullName evidence="1">Uncharacterized protein</fullName>
    </submittedName>
</protein>
<reference evidence="1 2" key="1">
    <citation type="submission" date="2015-12" db="EMBL/GenBank/DDBJ databases">
        <title>The genome of Folsomia candida.</title>
        <authorList>
            <person name="Faddeeva A."/>
            <person name="Derks M.F."/>
            <person name="Anvar Y."/>
            <person name="Smit S."/>
            <person name="Van Straalen N."/>
            <person name="Roelofs D."/>
        </authorList>
    </citation>
    <scope>NUCLEOTIDE SEQUENCE [LARGE SCALE GENOMIC DNA]</scope>
    <source>
        <strain evidence="1 2">VU population</strain>
        <tissue evidence="1">Whole body</tissue>
    </source>
</reference>